<dbReference type="AlphaFoldDB" id="A0A920CW79"/>
<dbReference type="Proteomes" id="UP000683139">
    <property type="component" value="Unassembled WGS sequence"/>
</dbReference>
<evidence type="ECO:0000313" key="1">
    <source>
        <dbReference type="EMBL" id="GIP18997.1"/>
    </source>
</evidence>
<evidence type="ECO:0000313" key="2">
    <source>
        <dbReference type="Proteomes" id="UP000683139"/>
    </source>
</evidence>
<name>A0A920CW79_9BACL</name>
<accession>A0A920CW79</accession>
<protein>
    <recommendedName>
        <fullName evidence="3">Nucleoid-associated protein</fullName>
    </recommendedName>
</protein>
<organism evidence="1 2">
    <name type="scientific">Paenibacillus montaniterrae</name>
    <dbReference type="NCBI Taxonomy" id="429341"/>
    <lineage>
        <taxon>Bacteria</taxon>
        <taxon>Bacillati</taxon>
        <taxon>Bacillota</taxon>
        <taxon>Bacilli</taxon>
        <taxon>Bacillales</taxon>
        <taxon>Paenibacillaceae</taxon>
        <taxon>Paenibacillus</taxon>
    </lineage>
</organism>
<comment type="caution">
    <text evidence="1">The sequence shown here is derived from an EMBL/GenBank/DDBJ whole genome shotgun (WGS) entry which is preliminary data.</text>
</comment>
<dbReference type="EMBL" id="BOSE01000011">
    <property type="protein sequence ID" value="GIP18997.1"/>
    <property type="molecule type" value="Genomic_DNA"/>
</dbReference>
<reference evidence="1" key="1">
    <citation type="submission" date="2021-03" db="EMBL/GenBank/DDBJ databases">
        <title>Antimicrobial resistance genes in bacteria isolated from Japanese honey, and their potential for conferring macrolide and lincosamide resistance in the American foulbrood pathogen Paenibacillus larvae.</title>
        <authorList>
            <person name="Okamoto M."/>
            <person name="Kumagai M."/>
            <person name="Kanamori H."/>
            <person name="Takamatsu D."/>
        </authorList>
    </citation>
    <scope>NUCLEOTIDE SEQUENCE</scope>
    <source>
        <strain evidence="1">J40TS1</strain>
    </source>
</reference>
<proteinExistence type="predicted"/>
<sequence length="342" mass="39625">MRIINSSIRIIDYENQRIFERTIPGSFEEFVSDLITHIQTNTSVREYKTRSVVTEVVGSILQIVARRDDNDFVLNRVNGIATRLLNEEIEAQRRVARMNTDVQKGSLVQSLLFEDDGSYMYLLAKVEHSDFVDDSDFSFKTGFSKDKKTIWKSCLIHITDPDSEEFYAKIYSNTVAKYWGDDFLELDQVKSDEANTLKAFRAIDATLNLNMKGNYSRDHTIIRNAFISYLKNRDHIDFPTMIESILGQYDPVDLPSEKVSNIKEKMLELPTKKNFDSQFNVVKSAINARIKKVYPVNEGIELKITDGIDDLKNTIKAFRDDDGTRYIQIKTNNEETFQRFRV</sequence>
<gene>
    <name evidence="1" type="ORF">J40TS1_46390</name>
</gene>
<keyword evidence="2" id="KW-1185">Reference proteome</keyword>
<evidence type="ECO:0008006" key="3">
    <source>
        <dbReference type="Google" id="ProtNLM"/>
    </source>
</evidence>
<dbReference type="RefSeq" id="WP_213519649.1">
    <property type="nucleotide sequence ID" value="NZ_BOSE01000011.1"/>
</dbReference>